<accession>A0AAF1B217</accession>
<feature type="domain" description="Tf2-1-like SH3-like" evidence="1">
    <location>
        <begin position="2"/>
        <end position="47"/>
    </location>
</feature>
<proteinExistence type="predicted"/>
<protein>
    <recommendedName>
        <fullName evidence="1">Tf2-1-like SH3-like domain-containing protein</fullName>
    </recommendedName>
</protein>
<dbReference type="InterPro" id="IPR056924">
    <property type="entry name" value="SH3_Tf2-1"/>
</dbReference>
<organism evidence="2 3">
    <name type="scientific">Daucus carota subsp. sativus</name>
    <name type="common">Carrot</name>
    <dbReference type="NCBI Taxonomy" id="79200"/>
    <lineage>
        <taxon>Eukaryota</taxon>
        <taxon>Viridiplantae</taxon>
        <taxon>Streptophyta</taxon>
        <taxon>Embryophyta</taxon>
        <taxon>Tracheophyta</taxon>
        <taxon>Spermatophyta</taxon>
        <taxon>Magnoliopsida</taxon>
        <taxon>eudicotyledons</taxon>
        <taxon>Gunneridae</taxon>
        <taxon>Pentapetalae</taxon>
        <taxon>asterids</taxon>
        <taxon>campanulids</taxon>
        <taxon>Apiales</taxon>
        <taxon>Apiaceae</taxon>
        <taxon>Apioideae</taxon>
        <taxon>Scandiceae</taxon>
        <taxon>Daucinae</taxon>
        <taxon>Daucus</taxon>
        <taxon>Daucus sect. Daucus</taxon>
    </lineage>
</organism>
<dbReference type="Proteomes" id="UP000077755">
    <property type="component" value="Chromosome 5"/>
</dbReference>
<gene>
    <name evidence="2" type="ORF">DCAR_0520007</name>
</gene>
<reference evidence="2" key="1">
    <citation type="journal article" date="2016" name="Nat. Genet.">
        <title>A high-quality carrot genome assembly provides new insights into carotenoid accumulation and asterid genome evolution.</title>
        <authorList>
            <person name="Iorizzo M."/>
            <person name="Ellison S."/>
            <person name="Senalik D."/>
            <person name="Zeng P."/>
            <person name="Satapoomin P."/>
            <person name="Huang J."/>
            <person name="Bowman M."/>
            <person name="Iovene M."/>
            <person name="Sanseverino W."/>
            <person name="Cavagnaro P."/>
            <person name="Yildiz M."/>
            <person name="Macko-Podgorni A."/>
            <person name="Moranska E."/>
            <person name="Grzebelus E."/>
            <person name="Grzebelus D."/>
            <person name="Ashrafi H."/>
            <person name="Zheng Z."/>
            <person name="Cheng S."/>
            <person name="Spooner D."/>
            <person name="Van Deynze A."/>
            <person name="Simon P."/>
        </authorList>
    </citation>
    <scope>NUCLEOTIDE SEQUENCE</scope>
    <source>
        <tissue evidence="2">Leaf</tissue>
    </source>
</reference>
<evidence type="ECO:0000259" key="1">
    <source>
        <dbReference type="Pfam" id="PF24626"/>
    </source>
</evidence>
<evidence type="ECO:0000313" key="3">
    <source>
        <dbReference type="Proteomes" id="UP000077755"/>
    </source>
</evidence>
<dbReference type="PANTHER" id="PTHR46148:SF52">
    <property type="entry name" value="OS04G0603800 PROTEIN"/>
    <property type="match status" value="1"/>
</dbReference>
<keyword evidence="3" id="KW-1185">Reference proteome</keyword>
<dbReference type="Pfam" id="PF24626">
    <property type="entry name" value="SH3_Tf2-1"/>
    <property type="match status" value="1"/>
</dbReference>
<dbReference type="AlphaFoldDB" id="A0AAF1B217"/>
<reference evidence="2" key="2">
    <citation type="submission" date="2022-03" db="EMBL/GenBank/DDBJ databases">
        <title>Draft title - Genomic analysis of global carrot germplasm unveils the trajectory of domestication and the origin of high carotenoid orange carrot.</title>
        <authorList>
            <person name="Iorizzo M."/>
            <person name="Ellison S."/>
            <person name="Senalik D."/>
            <person name="Macko-Podgorni A."/>
            <person name="Grzebelus D."/>
            <person name="Bostan H."/>
            <person name="Rolling W."/>
            <person name="Curaba J."/>
            <person name="Simon P."/>
        </authorList>
    </citation>
    <scope>NUCLEOTIDE SEQUENCE</scope>
    <source>
        <tissue evidence="2">Leaf</tissue>
    </source>
</reference>
<dbReference type="EMBL" id="CP093347">
    <property type="protein sequence ID" value="WOH00636.1"/>
    <property type="molecule type" value="Genomic_DNA"/>
</dbReference>
<sequence>MRKNQKLSARYYGPYRVTKRVGNVAYQIELPDASKVHNVFHVSQLKKRIGKGKVVQTELPGVDEQGELQAEPVAILDRRLVKKGNSPATMVLEFWESIHKKFPKFDPWGQGSV</sequence>
<evidence type="ECO:0000313" key="2">
    <source>
        <dbReference type="EMBL" id="WOH00636.1"/>
    </source>
</evidence>
<name>A0AAF1B217_DAUCS</name>
<dbReference type="PANTHER" id="PTHR46148">
    <property type="entry name" value="CHROMO DOMAIN-CONTAINING PROTEIN"/>
    <property type="match status" value="1"/>
</dbReference>